<comment type="caution">
    <text evidence="9">The sequence shown here is derived from an EMBL/GenBank/DDBJ whole genome shotgun (WGS) entry which is preliminary data.</text>
</comment>
<dbReference type="InterPro" id="IPR006636">
    <property type="entry name" value="STI1_HS-bd"/>
</dbReference>
<dbReference type="eggNOG" id="KOG0011">
    <property type="taxonomic scope" value="Eukaryota"/>
</dbReference>
<dbReference type="KEGG" id="beq:BEWA_040420"/>
<feature type="domain" description="UBA" evidence="7">
    <location>
        <begin position="121"/>
        <end position="161"/>
    </location>
</feature>
<keyword evidence="1" id="KW-0677">Repeat</keyword>
<dbReference type="SMART" id="SM00165">
    <property type="entry name" value="UBA"/>
    <property type="match status" value="2"/>
</dbReference>
<dbReference type="Pfam" id="PF00627">
    <property type="entry name" value="UBA"/>
    <property type="match status" value="2"/>
</dbReference>
<dbReference type="GO" id="GO:0005654">
    <property type="term" value="C:nucleoplasm"/>
    <property type="evidence" value="ECO:0007669"/>
    <property type="project" value="TreeGrafter"/>
</dbReference>
<proteinExistence type="inferred from homology"/>
<dbReference type="PANTHER" id="PTHR10621">
    <property type="entry name" value="UV EXCISION REPAIR PROTEIN RAD23"/>
    <property type="match status" value="1"/>
</dbReference>
<dbReference type="SMART" id="SM00213">
    <property type="entry name" value="UBQ"/>
    <property type="match status" value="1"/>
</dbReference>
<dbReference type="OrthoDB" id="419317at2759"/>
<dbReference type="InterPro" id="IPR015940">
    <property type="entry name" value="UBA"/>
</dbReference>
<accession>L1LFF4</accession>
<dbReference type="PROSITE" id="PS50053">
    <property type="entry name" value="UBIQUITIN_2"/>
    <property type="match status" value="1"/>
</dbReference>
<keyword evidence="3 5" id="KW-0234">DNA repair</keyword>
<dbReference type="GeneID" id="15807452"/>
<dbReference type="Gene3D" id="1.10.10.540">
    <property type="entry name" value="XPC-binding domain"/>
    <property type="match status" value="1"/>
</dbReference>
<comment type="function">
    <text evidence="5">Multiubiquitin chain receptor involved in modulation of proteasomal degradation. Involved in nucleotide excision repair.</text>
</comment>
<comment type="similarity">
    <text evidence="5">Belongs to the RAD23 family.</text>
</comment>
<dbReference type="FunFam" id="1.10.8.10:FF:000003">
    <property type="entry name" value="UV excision repair protein RAD23 homolog"/>
    <property type="match status" value="1"/>
</dbReference>
<dbReference type="GO" id="GO:0043161">
    <property type="term" value="P:proteasome-mediated ubiquitin-dependent protein catabolic process"/>
    <property type="evidence" value="ECO:0007669"/>
    <property type="project" value="UniProtKB-UniRule"/>
</dbReference>
<dbReference type="Proteomes" id="UP000031512">
    <property type="component" value="Unassembled WGS sequence"/>
</dbReference>
<dbReference type="SUPFAM" id="SSF54236">
    <property type="entry name" value="Ubiquitin-like"/>
    <property type="match status" value="1"/>
</dbReference>
<evidence type="ECO:0000256" key="5">
    <source>
        <dbReference type="RuleBase" id="RU367049"/>
    </source>
</evidence>
<dbReference type="GO" id="GO:0031593">
    <property type="term" value="F:polyubiquitin modification-dependent protein binding"/>
    <property type="evidence" value="ECO:0007669"/>
    <property type="project" value="UniProtKB-UniRule"/>
</dbReference>
<dbReference type="CDD" id="cd01805">
    <property type="entry name" value="Ubl_Rad23"/>
    <property type="match status" value="1"/>
</dbReference>
<dbReference type="EMBL" id="ACOU01000002">
    <property type="protein sequence ID" value="EKX74004.1"/>
    <property type="molecule type" value="Genomic_DNA"/>
</dbReference>
<evidence type="ECO:0000259" key="8">
    <source>
        <dbReference type="PROSITE" id="PS50053"/>
    </source>
</evidence>
<dbReference type="SUPFAM" id="SSF46934">
    <property type="entry name" value="UBA-like"/>
    <property type="match status" value="2"/>
</dbReference>
<dbReference type="PRINTS" id="PR01839">
    <property type="entry name" value="RAD23PROTEIN"/>
</dbReference>
<protein>
    <recommendedName>
        <fullName evidence="5">UV excision repair protein RAD23</fullName>
    </recommendedName>
</protein>
<feature type="domain" description="UBA" evidence="7">
    <location>
        <begin position="271"/>
        <end position="314"/>
    </location>
</feature>
<reference evidence="9 10" key="1">
    <citation type="journal article" date="2012" name="BMC Genomics">
        <title>Comparative genomic analysis and phylogenetic position of Theileria equi.</title>
        <authorList>
            <person name="Kappmeyer L.S."/>
            <person name="Thiagarajan M."/>
            <person name="Herndon D.R."/>
            <person name="Ramsay J.D."/>
            <person name="Caler E."/>
            <person name="Djikeng A."/>
            <person name="Gillespie J.J."/>
            <person name="Lau A.O."/>
            <person name="Roalson E.H."/>
            <person name="Silva J.C."/>
            <person name="Silva M.G."/>
            <person name="Suarez C.E."/>
            <person name="Ueti M.W."/>
            <person name="Nene V.M."/>
            <person name="Mealey R.H."/>
            <person name="Knowles D.P."/>
            <person name="Brayton K.A."/>
        </authorList>
    </citation>
    <scope>NUCLEOTIDE SEQUENCE [LARGE SCALE GENOMIC DNA]</scope>
    <source>
        <strain evidence="9 10">WA</strain>
    </source>
</reference>
<dbReference type="Pfam" id="PF00240">
    <property type="entry name" value="ubiquitin"/>
    <property type="match status" value="1"/>
</dbReference>
<keyword evidence="4 5" id="KW-0539">Nucleus</keyword>
<evidence type="ECO:0000256" key="2">
    <source>
        <dbReference type="ARBA" id="ARBA00022763"/>
    </source>
</evidence>
<dbReference type="PANTHER" id="PTHR10621:SF0">
    <property type="entry name" value="UV EXCISION REPAIR PROTEIN RAD23"/>
    <property type="match status" value="1"/>
</dbReference>
<name>L1LFF4_THEEQ</name>
<dbReference type="GO" id="GO:0005829">
    <property type="term" value="C:cytosol"/>
    <property type="evidence" value="ECO:0007669"/>
    <property type="project" value="TreeGrafter"/>
</dbReference>
<dbReference type="Gene3D" id="1.10.8.10">
    <property type="entry name" value="DNA helicase RuvA subunit, C-terminal domain"/>
    <property type="match status" value="2"/>
</dbReference>
<feature type="domain" description="Ubiquitin-like" evidence="8">
    <location>
        <begin position="1"/>
        <end position="60"/>
    </location>
</feature>
<evidence type="ECO:0000256" key="6">
    <source>
        <dbReference type="SAM" id="MobiDB-lite"/>
    </source>
</evidence>
<dbReference type="CDD" id="cd14280">
    <property type="entry name" value="UBA1_Rad23_like"/>
    <property type="match status" value="1"/>
</dbReference>
<dbReference type="InterPro" id="IPR004806">
    <property type="entry name" value="Rad23"/>
</dbReference>
<dbReference type="InterPro" id="IPR036353">
    <property type="entry name" value="XPC-bd_sf"/>
</dbReference>
<dbReference type="SMART" id="SM00727">
    <property type="entry name" value="STI1"/>
    <property type="match status" value="1"/>
</dbReference>
<gene>
    <name evidence="9" type="ORF">BEWA_040420</name>
</gene>
<dbReference type="GO" id="GO:0006289">
    <property type="term" value="P:nucleotide-excision repair"/>
    <property type="evidence" value="ECO:0007669"/>
    <property type="project" value="UniProtKB-UniRule"/>
</dbReference>
<dbReference type="InterPro" id="IPR000626">
    <property type="entry name" value="Ubiquitin-like_dom"/>
</dbReference>
<evidence type="ECO:0000313" key="10">
    <source>
        <dbReference type="Proteomes" id="UP000031512"/>
    </source>
</evidence>
<evidence type="ECO:0000256" key="1">
    <source>
        <dbReference type="ARBA" id="ARBA00022737"/>
    </source>
</evidence>
<dbReference type="InterPro" id="IPR009060">
    <property type="entry name" value="UBA-like_sf"/>
</dbReference>
<dbReference type="Pfam" id="PF09280">
    <property type="entry name" value="XPC-binding"/>
    <property type="match status" value="1"/>
</dbReference>
<dbReference type="VEuPathDB" id="PiroplasmaDB:BEWA_040420"/>
<dbReference type="STRING" id="1537102.L1LFF4"/>
<sequence>MKLTVKTLKNVQVEVQVQETSTVEAVMEQIEQLLPNMPAKTQKLIHSGKILKREMQIKDYPDIKDGDKVIVIASKVVESSAPQPVAKVEEKTPESTPVQQEAPEKSEPVYDNPSSKLLIGQELQDNVNRICEMGFERAMVERAMAAAFNNPERAVEFLSTGHIPEPEAMGMDLPSMEHSGDMPRTNEDVIQMLQSHPMFEQLRQVVQSDPQMLQQLLDNIGRNNPELLQSIIEHQDEFMDLISSGAEVEPFGMPLERPDSVNDENNPNIISLTESEMESVQRLEALGFPRPAVIEAFLACDKNEQLAANYLLEHFEN</sequence>
<dbReference type="FunFam" id="1.10.8.10:FF:000002">
    <property type="entry name" value="UV excision repair protein RAD23 homolog"/>
    <property type="match status" value="1"/>
</dbReference>
<keyword evidence="2 5" id="KW-0227">DNA damage</keyword>
<evidence type="ECO:0000259" key="7">
    <source>
        <dbReference type="PROSITE" id="PS50030"/>
    </source>
</evidence>
<dbReference type="AlphaFoldDB" id="L1LFF4"/>
<dbReference type="GO" id="GO:0003684">
    <property type="term" value="F:damaged DNA binding"/>
    <property type="evidence" value="ECO:0007669"/>
    <property type="project" value="UniProtKB-UniRule"/>
</dbReference>
<comment type="subcellular location">
    <subcellularLocation>
        <location evidence="5">Nucleus</location>
    </subcellularLocation>
    <subcellularLocation>
        <location evidence="5">Cytoplasm</location>
    </subcellularLocation>
</comment>
<dbReference type="RefSeq" id="XP_004833456.1">
    <property type="nucleotide sequence ID" value="XM_004833399.1"/>
</dbReference>
<dbReference type="GO" id="GO:0070628">
    <property type="term" value="F:proteasome binding"/>
    <property type="evidence" value="ECO:0007669"/>
    <property type="project" value="TreeGrafter"/>
</dbReference>
<dbReference type="Gene3D" id="3.10.20.90">
    <property type="entry name" value="Phosphatidylinositol 3-kinase Catalytic Subunit, Chain A, domain 1"/>
    <property type="match status" value="1"/>
</dbReference>
<organism evidence="9 10">
    <name type="scientific">Theileria equi strain WA</name>
    <dbReference type="NCBI Taxonomy" id="1537102"/>
    <lineage>
        <taxon>Eukaryota</taxon>
        <taxon>Sar</taxon>
        <taxon>Alveolata</taxon>
        <taxon>Apicomplexa</taxon>
        <taxon>Aconoidasida</taxon>
        <taxon>Piroplasmida</taxon>
        <taxon>Theileriidae</taxon>
        <taxon>Theileria</taxon>
    </lineage>
</organism>
<dbReference type="SUPFAM" id="SSF101238">
    <property type="entry name" value="XPC-binding domain"/>
    <property type="match status" value="1"/>
</dbReference>
<evidence type="ECO:0000256" key="3">
    <source>
        <dbReference type="ARBA" id="ARBA00023204"/>
    </source>
</evidence>
<feature type="region of interest" description="Disordered" evidence="6">
    <location>
        <begin position="82"/>
        <end position="113"/>
    </location>
</feature>
<evidence type="ECO:0000256" key="4">
    <source>
        <dbReference type="ARBA" id="ARBA00023242"/>
    </source>
</evidence>
<dbReference type="InterPro" id="IPR029071">
    <property type="entry name" value="Ubiquitin-like_domsf"/>
</dbReference>
<evidence type="ECO:0000313" key="9">
    <source>
        <dbReference type="EMBL" id="EKX74004.1"/>
    </source>
</evidence>
<dbReference type="InterPro" id="IPR015360">
    <property type="entry name" value="XPC-bd"/>
</dbReference>
<keyword evidence="10" id="KW-1185">Reference proteome</keyword>
<dbReference type="PROSITE" id="PS50030">
    <property type="entry name" value="UBA"/>
    <property type="match status" value="2"/>
</dbReference>
<dbReference type="GO" id="GO:0043130">
    <property type="term" value="F:ubiquitin binding"/>
    <property type="evidence" value="ECO:0007669"/>
    <property type="project" value="UniProtKB-UniRule"/>
</dbReference>
<keyword evidence="5" id="KW-0963">Cytoplasm</keyword>